<feature type="binding site" evidence="2">
    <location>
        <position position="34"/>
    </location>
    <ligand>
        <name>Zn(2+)</name>
        <dbReference type="ChEBI" id="CHEBI:29105"/>
    </ligand>
</feature>
<dbReference type="Gene3D" id="2.20.28.270">
    <property type="entry name" value="RNA polymerase-binding protein A"/>
    <property type="match status" value="1"/>
</dbReference>
<feature type="binding site" evidence="2">
    <location>
        <position position="38"/>
    </location>
    <ligand>
        <name>Zn(2+)</name>
        <dbReference type="ChEBI" id="CHEBI:29105"/>
    </ligand>
</feature>
<dbReference type="Proteomes" id="UP000640489">
    <property type="component" value="Unassembled WGS sequence"/>
</dbReference>
<protein>
    <recommendedName>
        <fullName evidence="2">RNA polymerase-binding protein RbpA</fullName>
    </recommendedName>
</protein>
<dbReference type="InterPro" id="IPR025182">
    <property type="entry name" value="RNApol-bd_RbpA"/>
</dbReference>
<dbReference type="PROSITE" id="PS00202">
    <property type="entry name" value="RUBREDOXIN"/>
    <property type="match status" value="1"/>
</dbReference>
<keyword evidence="2" id="KW-0862">Zinc</keyword>
<dbReference type="GO" id="GO:0001000">
    <property type="term" value="F:bacterial-type RNA polymerase core enzyme binding"/>
    <property type="evidence" value="ECO:0007669"/>
    <property type="project" value="UniProtKB-UniRule"/>
</dbReference>
<feature type="binding site" evidence="2">
    <location>
        <position position="56"/>
    </location>
    <ligand>
        <name>Zn(2+)</name>
        <dbReference type="ChEBI" id="CHEBI:29105"/>
    </ligand>
</feature>
<dbReference type="AlphaFoldDB" id="A0A930VHW4"/>
<keyword evidence="2" id="KW-0805">Transcription regulation</keyword>
<evidence type="ECO:0000313" key="4">
    <source>
        <dbReference type="EMBL" id="MBF4765173.1"/>
    </source>
</evidence>
<comment type="subunit">
    <text evidence="2">Forms a complex with the RNAP catalytic core and with free principal sigma factors.</text>
</comment>
<keyword evidence="2" id="KW-0804">Transcription</keyword>
<dbReference type="GO" id="GO:0008270">
    <property type="term" value="F:zinc ion binding"/>
    <property type="evidence" value="ECO:0007669"/>
    <property type="project" value="UniProtKB-UniRule"/>
</dbReference>
<feature type="compositionally biased region" description="Basic residues" evidence="3">
    <location>
        <begin position="115"/>
        <end position="137"/>
    </location>
</feature>
<dbReference type="RefSeq" id="WP_194708357.1">
    <property type="nucleotide sequence ID" value="NZ_JADKPN010000013.1"/>
</dbReference>
<dbReference type="HAMAP" id="MF_01483">
    <property type="entry name" value="RbpA"/>
    <property type="match status" value="1"/>
</dbReference>
<dbReference type="EMBL" id="JADKPN010000013">
    <property type="protein sequence ID" value="MBF4765173.1"/>
    <property type="molecule type" value="Genomic_DNA"/>
</dbReference>
<dbReference type="GO" id="GO:0045893">
    <property type="term" value="P:positive regulation of DNA-templated transcription"/>
    <property type="evidence" value="ECO:0007669"/>
    <property type="project" value="UniProtKB-UniRule"/>
</dbReference>
<proteinExistence type="inferred from homology"/>
<feature type="region of interest" description="Disordered" evidence="3">
    <location>
        <begin position="110"/>
        <end position="137"/>
    </location>
</feature>
<comment type="similarity">
    <text evidence="2">Belongs to the RNA polymerase-binding protein RbpA family.</text>
</comment>
<dbReference type="Pfam" id="PF13397">
    <property type="entry name" value="RbpA"/>
    <property type="match status" value="1"/>
</dbReference>
<evidence type="ECO:0000256" key="3">
    <source>
        <dbReference type="SAM" id="MobiDB-lite"/>
    </source>
</evidence>
<evidence type="ECO:0000256" key="2">
    <source>
        <dbReference type="HAMAP-Rule" id="MF_01483"/>
    </source>
</evidence>
<keyword evidence="1 2" id="KW-0479">Metal-binding</keyword>
<name>A0A930VHW4_9ACTN</name>
<comment type="cofactor">
    <cofactor evidence="2">
        <name>Zn(2+)</name>
        <dbReference type="ChEBI" id="CHEBI:29105"/>
    </cofactor>
    <text evidence="2">Bind 1 Zn(2+) per subunit.</text>
</comment>
<gene>
    <name evidence="2" type="primary">rbpA</name>
    <name evidence="4" type="ORF">ISU07_18740</name>
</gene>
<comment type="function">
    <text evidence="2">Binds to RNA polymerase (RNAP), stimulating transcription from principal, but not alternative sigma factor promoters.</text>
</comment>
<keyword evidence="5" id="KW-1185">Reference proteome</keyword>
<dbReference type="InterPro" id="IPR018527">
    <property type="entry name" value="Rubredoxin_Fe_BS"/>
</dbReference>
<organism evidence="4 5">
    <name type="scientific">Nocardioides islandensis</name>
    <dbReference type="NCBI Taxonomy" id="433663"/>
    <lineage>
        <taxon>Bacteria</taxon>
        <taxon>Bacillati</taxon>
        <taxon>Actinomycetota</taxon>
        <taxon>Actinomycetes</taxon>
        <taxon>Propionibacteriales</taxon>
        <taxon>Nocardioidaceae</taxon>
        <taxon>Nocardioides</taxon>
    </lineage>
</organism>
<sequence>MAERTLRGARLGGQSFEDERGIEFAARQQVGYLCSRGHSFEITMSVEADVPAIWECPRCGAEALSTSGIEPEAKAEKPARTHWDMLLERRSEKELEDILKERLELLRGGEIGPAHLHRAAPKRGSRSTAKKRAAKSA</sequence>
<evidence type="ECO:0000256" key="1">
    <source>
        <dbReference type="ARBA" id="ARBA00022723"/>
    </source>
</evidence>
<feature type="binding site" evidence="2">
    <location>
        <position position="59"/>
    </location>
    <ligand>
        <name>Zn(2+)</name>
        <dbReference type="ChEBI" id="CHEBI:29105"/>
    </ligand>
</feature>
<dbReference type="InterPro" id="IPR038638">
    <property type="entry name" value="RbpA_sf"/>
</dbReference>
<accession>A0A930VHW4</accession>
<reference evidence="4" key="1">
    <citation type="submission" date="2020-11" db="EMBL/GenBank/DDBJ databases">
        <title>Nocardioides sp. nov., isolated from Soil of Cynanchum wilfordii Hemsley rhizosphere.</title>
        <authorList>
            <person name="Lee J.-S."/>
            <person name="Suh M.K."/>
            <person name="Kim J.-S."/>
        </authorList>
    </citation>
    <scope>NUCLEOTIDE SEQUENCE</scope>
    <source>
        <strain evidence="4">KCTC 19275</strain>
    </source>
</reference>
<evidence type="ECO:0000313" key="5">
    <source>
        <dbReference type="Proteomes" id="UP000640489"/>
    </source>
</evidence>
<comment type="caution">
    <text evidence="4">The sequence shown here is derived from an EMBL/GenBank/DDBJ whole genome shotgun (WGS) entry which is preliminary data.</text>
</comment>